<dbReference type="EMBL" id="QTTT01000001">
    <property type="protein sequence ID" value="REE95336.1"/>
    <property type="molecule type" value="Genomic_DNA"/>
</dbReference>
<feature type="region of interest" description="Disordered" evidence="1">
    <location>
        <begin position="291"/>
        <end position="322"/>
    </location>
</feature>
<dbReference type="PANTHER" id="PTHR30290:SF83">
    <property type="entry name" value="ABC TRANSPORTER SUBSTRATE-BINDING PROTEIN"/>
    <property type="match status" value="1"/>
</dbReference>
<dbReference type="GO" id="GO:0005524">
    <property type="term" value="F:ATP binding"/>
    <property type="evidence" value="ECO:0007669"/>
    <property type="project" value="InterPro"/>
</dbReference>
<comment type="caution">
    <text evidence="3">The sequence shown here is derived from an EMBL/GenBank/DDBJ whole genome shotgun (WGS) entry which is preliminary data.</text>
</comment>
<dbReference type="AlphaFoldDB" id="A0A3D9SHF1"/>
<dbReference type="InterPro" id="IPR011009">
    <property type="entry name" value="Kinase-like_dom_sf"/>
</dbReference>
<dbReference type="CDD" id="cd14014">
    <property type="entry name" value="STKc_PknB_like"/>
    <property type="match status" value="1"/>
</dbReference>
<dbReference type="Pfam" id="PF00496">
    <property type="entry name" value="SBP_bac_5"/>
    <property type="match status" value="1"/>
</dbReference>
<dbReference type="RefSeq" id="WP_116021153.1">
    <property type="nucleotide sequence ID" value="NZ_QTTT01000001.1"/>
</dbReference>
<dbReference type="SUPFAM" id="SSF56112">
    <property type="entry name" value="Protein kinase-like (PK-like)"/>
    <property type="match status" value="1"/>
</dbReference>
<dbReference type="Gene3D" id="3.40.190.10">
    <property type="entry name" value="Periplasmic binding protein-like II"/>
    <property type="match status" value="1"/>
</dbReference>
<evidence type="ECO:0000259" key="2">
    <source>
        <dbReference type="PROSITE" id="PS50011"/>
    </source>
</evidence>
<dbReference type="CDD" id="cd00995">
    <property type="entry name" value="PBP2_NikA_DppA_OppA_like"/>
    <property type="match status" value="1"/>
</dbReference>
<evidence type="ECO:0000313" key="4">
    <source>
        <dbReference type="Proteomes" id="UP000256661"/>
    </source>
</evidence>
<dbReference type="PROSITE" id="PS00108">
    <property type="entry name" value="PROTEIN_KINASE_ST"/>
    <property type="match status" value="1"/>
</dbReference>
<keyword evidence="4" id="KW-1185">Reference proteome</keyword>
<name>A0A3D9SHF1_9ACTN</name>
<dbReference type="GO" id="GO:0015833">
    <property type="term" value="P:peptide transport"/>
    <property type="evidence" value="ECO:0007669"/>
    <property type="project" value="TreeGrafter"/>
</dbReference>
<sequence length="879" mass="92321">MPGVAPLQRGDPERVGPYRLVGRLGEGGQGTVFLAEGGSGERVAVKMLHARLSGDARARSRFAAEVKVAQRVAPFCTARVLDADVEGETPYIVSEYIDGPSLQAVSAAEGPLSGPALTRVAIGTVTALAAIHEAGVVHRDFKPGNVLLASDGPRLIDFGIARALDATGTLSSTAVGTPAYMAPEQIHGHRVGPATDMFAWGATMVHAATGRPAFGQDSIPAVMHRILNQPPDLGALTGPLRDTVALCLAKDPAQRPSSHTVLLRLLHEVGAVPRVAEPVGALHQGAEVAAASSPPTLGEIPPPPTRPPGAPWAAAPPPGPAPHVMPDVHRQAPVPGGGRSLRDIGVLAGGAVAAVVALVLLGTYVIIELGDGAGTAGGTTGGGRPRGQLTMSMPAPEAIDPSSGQWSADRTFVKQLFTGLVDLTPEGVWRPRLASSIVHDEQCRGWTIRVRGGTTFSDGEPVGAEAVLRGWDRAAQGDSYAAPVLMGDIEGYDRATGPGGSFSGPVRVEGDTLRLTLTEPDCRFAARLADPIFFPVPAGAGAHDDAGYDARPIGNGPFKIESYRRGRQAVLVRNDAWGFGRARLDRVVLRFAADPAAGIAGARAGDVDWTEPSTAFFAQVRGLTDHTLLHRPSDGAQFLVPITARGPMRRREVREAVALALDRRRIGDLHAGGLMPPATGLVPTGTPGFSQGACTPCASPDPERAKTLMAGSGLDQGTEIPILVREGGSSLRWAEIAADQLRRTLGWRFRVVQVTAAEFNDRIADDSASGLIAMGWLPDYPSAHAFLHPLLGGDQKPPEGGNHARWRNDRFDELLRKARGTPDDATAHTALREAERIALNDWALIPVLNLSHVRLAAERFTGLHADFHGDPTLATTAPR</sequence>
<dbReference type="GO" id="GO:0004672">
    <property type="term" value="F:protein kinase activity"/>
    <property type="evidence" value="ECO:0007669"/>
    <property type="project" value="InterPro"/>
</dbReference>
<dbReference type="PANTHER" id="PTHR30290">
    <property type="entry name" value="PERIPLASMIC BINDING COMPONENT OF ABC TRANSPORTER"/>
    <property type="match status" value="1"/>
</dbReference>
<organism evidence="3 4">
    <name type="scientific">Thermomonospora umbrina</name>
    <dbReference type="NCBI Taxonomy" id="111806"/>
    <lineage>
        <taxon>Bacteria</taxon>
        <taxon>Bacillati</taxon>
        <taxon>Actinomycetota</taxon>
        <taxon>Actinomycetes</taxon>
        <taxon>Streptosporangiales</taxon>
        <taxon>Thermomonosporaceae</taxon>
        <taxon>Thermomonospora</taxon>
    </lineage>
</organism>
<dbReference type="Pfam" id="PF00069">
    <property type="entry name" value="Pkinase"/>
    <property type="match status" value="1"/>
</dbReference>
<dbReference type="Proteomes" id="UP000256661">
    <property type="component" value="Unassembled WGS sequence"/>
</dbReference>
<dbReference type="InterPro" id="IPR000719">
    <property type="entry name" value="Prot_kinase_dom"/>
</dbReference>
<gene>
    <name evidence="3" type="ORF">DFJ69_0722</name>
</gene>
<dbReference type="SUPFAM" id="SSF53850">
    <property type="entry name" value="Periplasmic binding protein-like II"/>
    <property type="match status" value="1"/>
</dbReference>
<evidence type="ECO:0000313" key="3">
    <source>
        <dbReference type="EMBL" id="REE95336.1"/>
    </source>
</evidence>
<dbReference type="GO" id="GO:1904680">
    <property type="term" value="F:peptide transmembrane transporter activity"/>
    <property type="evidence" value="ECO:0007669"/>
    <property type="project" value="TreeGrafter"/>
</dbReference>
<feature type="domain" description="Protein kinase" evidence="2">
    <location>
        <begin position="18"/>
        <end position="270"/>
    </location>
</feature>
<dbReference type="Gene3D" id="1.10.510.10">
    <property type="entry name" value="Transferase(Phosphotransferase) domain 1"/>
    <property type="match status" value="1"/>
</dbReference>
<dbReference type="Gene3D" id="3.10.105.10">
    <property type="entry name" value="Dipeptide-binding Protein, Domain 3"/>
    <property type="match status" value="1"/>
</dbReference>
<evidence type="ECO:0000256" key="1">
    <source>
        <dbReference type="SAM" id="MobiDB-lite"/>
    </source>
</evidence>
<feature type="compositionally biased region" description="Pro residues" evidence="1">
    <location>
        <begin position="300"/>
        <end position="322"/>
    </location>
</feature>
<dbReference type="InterPro" id="IPR008271">
    <property type="entry name" value="Ser/Thr_kinase_AS"/>
</dbReference>
<dbReference type="PROSITE" id="PS50011">
    <property type="entry name" value="PROTEIN_KINASE_DOM"/>
    <property type="match status" value="1"/>
</dbReference>
<dbReference type="InterPro" id="IPR000914">
    <property type="entry name" value="SBP_5_dom"/>
</dbReference>
<dbReference type="InterPro" id="IPR039424">
    <property type="entry name" value="SBP_5"/>
</dbReference>
<reference evidence="3 4" key="1">
    <citation type="submission" date="2018-08" db="EMBL/GenBank/DDBJ databases">
        <title>Sequencing the genomes of 1000 actinobacteria strains.</title>
        <authorList>
            <person name="Klenk H.-P."/>
        </authorList>
    </citation>
    <scope>NUCLEOTIDE SEQUENCE [LARGE SCALE GENOMIC DNA]</scope>
    <source>
        <strain evidence="3 4">DSM 43927</strain>
    </source>
</reference>
<dbReference type="OrthoDB" id="3915799at2"/>
<dbReference type="Gene3D" id="3.30.200.20">
    <property type="entry name" value="Phosphorylase Kinase, domain 1"/>
    <property type="match status" value="1"/>
</dbReference>
<accession>A0A3D9SHF1</accession>
<protein>
    <submittedName>
        <fullName evidence="3">ABC-type transport system substrate-binding protein</fullName>
    </submittedName>
</protein>
<proteinExistence type="predicted"/>